<dbReference type="Proteomes" id="UP000002805">
    <property type="component" value="Chromosome"/>
</dbReference>
<gene>
    <name evidence="2" type="ORF">SSDG_07583</name>
</gene>
<dbReference type="HOGENOM" id="CLU_2810690_0_0_11"/>
<dbReference type="PROSITE" id="PS51257">
    <property type="entry name" value="PROKAR_LIPOPROTEIN"/>
    <property type="match status" value="1"/>
</dbReference>
<dbReference type="AlphaFoldDB" id="D6X8D1"/>
<keyword evidence="3" id="KW-1185">Reference proteome</keyword>
<name>D6X8D1_STRE2</name>
<feature type="region of interest" description="Disordered" evidence="1">
    <location>
        <begin position="39"/>
        <end position="67"/>
    </location>
</feature>
<reference evidence="3" key="2">
    <citation type="submission" date="2009-10" db="EMBL/GenBank/DDBJ databases">
        <title>The genome sequence of Streptomyces pristinaespiralis strain ATCC 25486.</title>
        <authorList>
            <consortium name="The Broad Institute Genome Sequencing Platform"/>
            <consortium name="Broad Institute Microbial Sequencing Center"/>
            <person name="Fischbach M."/>
            <person name="Godfrey P."/>
            <person name="Ward D."/>
            <person name="Young S."/>
            <person name="Zeng Q."/>
            <person name="Koehrsen M."/>
            <person name="Alvarado L."/>
            <person name="Berlin A.M."/>
            <person name="Bochicchio J."/>
            <person name="Borenstein D."/>
            <person name="Chapman S.B."/>
            <person name="Chen Z."/>
            <person name="Engels R."/>
            <person name="Freedman E."/>
            <person name="Gellesch M."/>
            <person name="Goldberg J."/>
            <person name="Griggs A."/>
            <person name="Gujja S."/>
            <person name="Heilman E.R."/>
            <person name="Heiman D.I."/>
            <person name="Hepburn T.A."/>
            <person name="Howarth C."/>
            <person name="Jen D."/>
            <person name="Larson L."/>
            <person name="Lewis B."/>
            <person name="Mehta T."/>
            <person name="Park D."/>
            <person name="Pearson M."/>
            <person name="Richards J."/>
            <person name="Roberts A."/>
            <person name="Saif S."/>
            <person name="Shea T.D."/>
            <person name="Shenoy N."/>
            <person name="Sisk P."/>
            <person name="Stolte C."/>
            <person name="Sykes S.N."/>
            <person name="Thomson T."/>
            <person name="Walk T."/>
            <person name="White J."/>
            <person name="Yandava C."/>
            <person name="Straight P."/>
            <person name="Clardy J."/>
            <person name="Hung D."/>
            <person name="Kolter R."/>
            <person name="Mekalanos J."/>
            <person name="Walker S."/>
            <person name="Walsh C.T."/>
            <person name="Wieland-Brown L.C."/>
            <person name="Haas B."/>
            <person name="Nusbaum C."/>
            <person name="Birren B."/>
        </authorList>
    </citation>
    <scope>NUCLEOTIDE SEQUENCE [LARGE SCALE GENOMIC DNA]</scope>
    <source>
        <strain evidence="3">ATCC 25486 / DSM 40338 / CBS 914.69 / JCM 4507 / NBRC 13074 / NRRL 2958 / 5647</strain>
    </source>
</reference>
<evidence type="ECO:0000313" key="3">
    <source>
        <dbReference type="Proteomes" id="UP000002805"/>
    </source>
</evidence>
<sequence>MCRRASACRCVVMTSVTDAVLHFPGSTGAGCRLVRAGRGAGHRGLRPVGESSSRREWNHRPGGAGTP</sequence>
<evidence type="ECO:0000313" key="2">
    <source>
        <dbReference type="EMBL" id="EFH32316.1"/>
    </source>
</evidence>
<organism evidence="2 3">
    <name type="scientific">Streptomyces pristinaespiralis (strain ATCC 25486 / DSM 40338 / CBS 914.69 / JCM 4507 / KCC S-0507 / NBRC 13074 / NRRL 2958 / 5647)</name>
    <dbReference type="NCBI Taxonomy" id="457429"/>
    <lineage>
        <taxon>Bacteria</taxon>
        <taxon>Bacillati</taxon>
        <taxon>Actinomycetota</taxon>
        <taxon>Actinomycetes</taxon>
        <taxon>Kitasatosporales</taxon>
        <taxon>Streptomycetaceae</taxon>
        <taxon>Streptomyces</taxon>
    </lineage>
</organism>
<dbReference type="EMBL" id="CM000950">
    <property type="protein sequence ID" value="EFH32316.1"/>
    <property type="molecule type" value="Genomic_DNA"/>
</dbReference>
<proteinExistence type="predicted"/>
<protein>
    <submittedName>
        <fullName evidence="2">Predicted protein</fullName>
    </submittedName>
</protein>
<accession>D6X8D1</accession>
<reference evidence="3" key="1">
    <citation type="submission" date="2008-02" db="EMBL/GenBank/DDBJ databases">
        <authorList>
            <consortium name="The Broad Institute Genome Sequencing Platform"/>
            <person name="Fischbach M."/>
            <person name="Ward D."/>
            <person name="Young S."/>
            <person name="Jaffe D."/>
            <person name="Gnerre S."/>
            <person name="Berlin A."/>
            <person name="Heiman D."/>
            <person name="Hepburn T."/>
            <person name="Sykes S."/>
            <person name="Alvarado L."/>
            <person name="Kodira C.D."/>
            <person name="Straight P."/>
            <person name="Clardy J."/>
            <person name="Hung D."/>
            <person name="Kolter R."/>
            <person name="Mekalanos J."/>
            <person name="Walker S."/>
            <person name="Walsh C.T."/>
            <person name="Lander E."/>
            <person name="Galagan J."/>
            <person name="Nusbaum C."/>
            <person name="Birren B."/>
        </authorList>
    </citation>
    <scope>NUCLEOTIDE SEQUENCE [LARGE SCALE GENOMIC DNA]</scope>
    <source>
        <strain evidence="3">ATCC 25486 / DSM 40338 / CBS 914.69 / JCM 4507 / NBRC 13074 / NRRL 2958 / 5647</strain>
    </source>
</reference>
<evidence type="ECO:0000256" key="1">
    <source>
        <dbReference type="SAM" id="MobiDB-lite"/>
    </source>
</evidence>